<dbReference type="GeneID" id="29056457"/>
<dbReference type="EMBL" id="KX557279">
    <property type="protein sequence ID" value="AON97303.1"/>
    <property type="molecule type" value="Genomic_DNA"/>
</dbReference>
<proteinExistence type="predicted"/>
<dbReference type="Proteomes" id="UP000203073">
    <property type="component" value="Segment"/>
</dbReference>
<protein>
    <submittedName>
        <fullName evidence="2">Head-to-tail connector protein</fullName>
    </submittedName>
</protein>
<evidence type="ECO:0000256" key="1">
    <source>
        <dbReference type="SAM" id="MobiDB-lite"/>
    </source>
</evidence>
<keyword evidence="3" id="KW-1185">Reference proteome</keyword>
<feature type="compositionally biased region" description="Polar residues" evidence="1">
    <location>
        <begin position="1"/>
        <end position="11"/>
    </location>
</feature>
<evidence type="ECO:0000313" key="2">
    <source>
        <dbReference type="EMBL" id="AON97303.1"/>
    </source>
</evidence>
<sequence>MLGSETATFSSEVEYDGNNDPIAGTGQPWTVEGCHVEPLDGTDITAQERSGTATRLRVFIPVTSGISGDTVITSIGSRGGPYRIEGDPQPFIDDEDPELSGYAIIARSAKG</sequence>
<evidence type="ECO:0000313" key="3">
    <source>
        <dbReference type="Proteomes" id="UP000203073"/>
    </source>
</evidence>
<accession>A0A1C9EHP3</accession>
<dbReference type="RefSeq" id="YP_009289819.1">
    <property type="nucleotide sequence ID" value="NC_031099.1"/>
</dbReference>
<dbReference type="KEGG" id="vg:29056457"/>
<feature type="region of interest" description="Disordered" evidence="1">
    <location>
        <begin position="1"/>
        <end position="30"/>
    </location>
</feature>
<dbReference type="OrthoDB" id="19144at10239"/>
<gene>
    <name evidence="2" type="primary">10</name>
    <name evidence="2" type="ORF">SEA_HEDWIG_10</name>
</gene>
<organism evidence="2 3">
    <name type="scientific">Gordonia phage Hedwig</name>
    <dbReference type="NCBI Taxonomy" id="1887648"/>
    <lineage>
        <taxon>Viruses</taxon>
        <taxon>Duplodnaviria</taxon>
        <taxon>Heunggongvirae</taxon>
        <taxon>Uroviricota</taxon>
        <taxon>Caudoviricetes</taxon>
        <taxon>Hedwigvirus</taxon>
        <taxon>Hedwigvirus hedwig</taxon>
    </lineage>
</organism>
<name>A0A1C9EHP3_9CAUD</name>
<reference evidence="3" key="1">
    <citation type="submission" date="2016-07" db="EMBL/GenBank/DDBJ databases">
        <authorList>
            <person name="Florea S."/>
            <person name="Webb J.S."/>
            <person name="Jaromczyk J."/>
            <person name="Schardl C.L."/>
        </authorList>
    </citation>
    <scope>NUCLEOTIDE SEQUENCE [LARGE SCALE GENOMIC DNA]</scope>
</reference>